<sequence>MADMHPAALMCGKAFYTVSTHSSTSLQDCLNLRKLTGWVTMYL</sequence>
<proteinExistence type="predicted"/>
<organism evidence="1 2">
    <name type="scientific">Christensenella minuta</name>
    <dbReference type="NCBI Taxonomy" id="626937"/>
    <lineage>
        <taxon>Bacteria</taxon>
        <taxon>Bacillati</taxon>
        <taxon>Bacillota</taxon>
        <taxon>Clostridia</taxon>
        <taxon>Christensenellales</taxon>
        <taxon>Christensenellaceae</taxon>
        <taxon>Christensenella</taxon>
    </lineage>
</organism>
<accession>A0A136Q6D6</accession>
<dbReference type="Proteomes" id="UP000070366">
    <property type="component" value="Unassembled WGS sequence"/>
</dbReference>
<protein>
    <submittedName>
        <fullName evidence="1">Uncharacterized protein</fullName>
    </submittedName>
</protein>
<dbReference type="EMBL" id="LSZW01000047">
    <property type="protein sequence ID" value="KXK66233.1"/>
    <property type="molecule type" value="Genomic_DNA"/>
</dbReference>
<keyword evidence="2" id="KW-1185">Reference proteome</keyword>
<dbReference type="AlphaFoldDB" id="A0A136Q6D6"/>
<evidence type="ECO:0000313" key="2">
    <source>
        <dbReference type="Proteomes" id="UP000070366"/>
    </source>
</evidence>
<reference evidence="1 2" key="1">
    <citation type="submission" date="2016-02" db="EMBL/GenBank/DDBJ databases">
        <authorList>
            <person name="Wen L."/>
            <person name="He K."/>
            <person name="Yang H."/>
        </authorList>
    </citation>
    <scope>NUCLEOTIDE SEQUENCE [LARGE SCALE GENOMIC DNA]</scope>
    <source>
        <strain evidence="1 2">DSM 22607</strain>
    </source>
</reference>
<name>A0A136Q6D6_9FIRM</name>
<evidence type="ECO:0000313" key="1">
    <source>
        <dbReference type="EMBL" id="KXK66233.1"/>
    </source>
</evidence>
<gene>
    <name evidence="1" type="ORF">HMPREF3293_00970</name>
</gene>
<comment type="caution">
    <text evidence="1">The sequence shown here is derived from an EMBL/GenBank/DDBJ whole genome shotgun (WGS) entry which is preliminary data.</text>
</comment>